<comment type="similarity">
    <text evidence="6">Belongs to the ABC-4 integral membrane protein family.</text>
</comment>
<protein>
    <submittedName>
        <fullName evidence="10">ABC transporter permease</fullName>
    </submittedName>
</protein>
<proteinExistence type="inferred from homology"/>
<feature type="domain" description="ABC3 transporter permease C-terminal" evidence="8">
    <location>
        <begin position="286"/>
        <end position="402"/>
    </location>
</feature>
<dbReference type="Proteomes" id="UP000502331">
    <property type="component" value="Chromosome"/>
</dbReference>
<evidence type="ECO:0000313" key="10">
    <source>
        <dbReference type="EMBL" id="QIV88247.1"/>
    </source>
</evidence>
<dbReference type="PANTHER" id="PTHR30572">
    <property type="entry name" value="MEMBRANE COMPONENT OF TRANSPORTER-RELATED"/>
    <property type="match status" value="1"/>
</dbReference>
<feature type="transmembrane region" description="Helical" evidence="7">
    <location>
        <begin position="326"/>
        <end position="353"/>
    </location>
</feature>
<feature type="transmembrane region" description="Helical" evidence="7">
    <location>
        <begin position="373"/>
        <end position="401"/>
    </location>
</feature>
<dbReference type="Pfam" id="PF12704">
    <property type="entry name" value="MacB_PCD"/>
    <property type="match status" value="1"/>
</dbReference>
<dbReference type="InterPro" id="IPR025857">
    <property type="entry name" value="MacB_PCD"/>
</dbReference>
<evidence type="ECO:0000256" key="5">
    <source>
        <dbReference type="ARBA" id="ARBA00023136"/>
    </source>
</evidence>
<evidence type="ECO:0000256" key="2">
    <source>
        <dbReference type="ARBA" id="ARBA00022475"/>
    </source>
</evidence>
<dbReference type="AlphaFoldDB" id="A0A6H0SQJ1"/>
<evidence type="ECO:0000256" key="4">
    <source>
        <dbReference type="ARBA" id="ARBA00022989"/>
    </source>
</evidence>
<accession>A0A6H0SQJ1</accession>
<keyword evidence="3 7" id="KW-0812">Transmembrane</keyword>
<gene>
    <name evidence="10" type="ORF">D3791_14705</name>
</gene>
<reference evidence="10 11" key="1">
    <citation type="submission" date="2018-09" db="EMBL/GenBank/DDBJ databases">
        <title>Glutamicibacter mishrai S5-52T (LMG 29155T = KCTC 39846T).</title>
        <authorList>
            <person name="Das S.K."/>
        </authorList>
    </citation>
    <scope>NUCLEOTIDE SEQUENCE [LARGE SCALE GENOMIC DNA]</scope>
    <source>
        <strain evidence="10 11">S5-52</strain>
    </source>
</reference>
<dbReference type="RefSeq" id="WP_172512633.1">
    <property type="nucleotide sequence ID" value="NZ_CP032549.1"/>
</dbReference>
<keyword evidence="4 7" id="KW-1133">Transmembrane helix</keyword>
<dbReference type="GO" id="GO:0022857">
    <property type="term" value="F:transmembrane transporter activity"/>
    <property type="evidence" value="ECO:0007669"/>
    <property type="project" value="TreeGrafter"/>
</dbReference>
<dbReference type="PANTHER" id="PTHR30572:SF4">
    <property type="entry name" value="ABC TRANSPORTER PERMEASE YTRF"/>
    <property type="match status" value="1"/>
</dbReference>
<name>A0A6H0SQJ1_9MICC</name>
<organism evidence="10 11">
    <name type="scientific">Glutamicibacter mishrai</name>
    <dbReference type="NCBI Taxonomy" id="1775880"/>
    <lineage>
        <taxon>Bacteria</taxon>
        <taxon>Bacillati</taxon>
        <taxon>Actinomycetota</taxon>
        <taxon>Actinomycetes</taxon>
        <taxon>Micrococcales</taxon>
        <taxon>Micrococcaceae</taxon>
        <taxon>Glutamicibacter</taxon>
    </lineage>
</organism>
<dbReference type="InterPro" id="IPR003838">
    <property type="entry name" value="ABC3_permease_C"/>
</dbReference>
<dbReference type="GO" id="GO:0005886">
    <property type="term" value="C:plasma membrane"/>
    <property type="evidence" value="ECO:0007669"/>
    <property type="project" value="UniProtKB-SubCell"/>
</dbReference>
<feature type="domain" description="MacB-like periplasmic core" evidence="9">
    <location>
        <begin position="30"/>
        <end position="212"/>
    </location>
</feature>
<feature type="transmembrane region" description="Helical" evidence="7">
    <location>
        <begin position="279"/>
        <end position="305"/>
    </location>
</feature>
<evidence type="ECO:0000259" key="8">
    <source>
        <dbReference type="Pfam" id="PF02687"/>
    </source>
</evidence>
<evidence type="ECO:0000259" key="9">
    <source>
        <dbReference type="Pfam" id="PF12704"/>
    </source>
</evidence>
<dbReference type="EMBL" id="CP032549">
    <property type="protein sequence ID" value="QIV88247.1"/>
    <property type="molecule type" value="Genomic_DNA"/>
</dbReference>
<evidence type="ECO:0000256" key="7">
    <source>
        <dbReference type="SAM" id="Phobius"/>
    </source>
</evidence>
<keyword evidence="11" id="KW-1185">Reference proteome</keyword>
<dbReference type="InterPro" id="IPR050250">
    <property type="entry name" value="Macrolide_Exporter_MacB"/>
</dbReference>
<sequence length="411" mass="43472">MNLVGRFFTGFAAALLEAWQELRIHRLRVLLSLIGVTVAVASLTTAVAGSAMAQQLMTEQLERNGRPALISTYAYSQRNEQIPSSSTQVTEAFAKTAERFNVEYASMASRSFGFQVSSQGTSLDADVLVVDPDYAPIHRIFAQHGRWLESEDAQNLAPAVVVDRTVYQGLGLDQGSLPASIQMRSGSQIVSVTVVGATSTRDGGLGGQLWMLPETYGHWFAASAPLTDASYEMWVPIDGSEELAMNFASQMSAELPGYSVESLRSDYLSWGDDQSLKQLALVAGGIAGVILLLGSLSLLNVAMVTMKQRIREVGIRRSFGATTGRVFFSVMMESVVATAVAGGLGVLLSIAVVTNPKVTNLLLGSGIDQMPGFPVGAALAGIGVSIAVGALTGALPALVAARVRIVDAIRV</sequence>
<evidence type="ECO:0000256" key="6">
    <source>
        <dbReference type="ARBA" id="ARBA00038076"/>
    </source>
</evidence>
<keyword evidence="5 7" id="KW-0472">Membrane</keyword>
<evidence type="ECO:0000313" key="11">
    <source>
        <dbReference type="Proteomes" id="UP000502331"/>
    </source>
</evidence>
<comment type="subcellular location">
    <subcellularLocation>
        <location evidence="1">Cell membrane</location>
        <topology evidence="1">Multi-pass membrane protein</topology>
    </subcellularLocation>
</comment>
<evidence type="ECO:0000256" key="1">
    <source>
        <dbReference type="ARBA" id="ARBA00004651"/>
    </source>
</evidence>
<evidence type="ECO:0000256" key="3">
    <source>
        <dbReference type="ARBA" id="ARBA00022692"/>
    </source>
</evidence>
<dbReference type="Pfam" id="PF02687">
    <property type="entry name" value="FtsX"/>
    <property type="match status" value="1"/>
</dbReference>
<feature type="transmembrane region" description="Helical" evidence="7">
    <location>
        <begin position="29"/>
        <end position="53"/>
    </location>
</feature>
<keyword evidence="2" id="KW-1003">Cell membrane</keyword>